<feature type="non-terminal residue" evidence="3">
    <location>
        <position position="452"/>
    </location>
</feature>
<dbReference type="InterPro" id="IPR026854">
    <property type="entry name" value="VPS13_N"/>
</dbReference>
<evidence type="ECO:0000259" key="2">
    <source>
        <dbReference type="Pfam" id="PF12624"/>
    </source>
</evidence>
<reference evidence="3" key="1">
    <citation type="submission" date="2020-04" db="EMBL/GenBank/DDBJ databases">
        <authorList>
            <person name="Alioto T."/>
            <person name="Alioto T."/>
            <person name="Gomez Garrido J."/>
        </authorList>
    </citation>
    <scope>NUCLEOTIDE SEQUENCE</scope>
    <source>
        <strain evidence="3">A484AB</strain>
    </source>
</reference>
<dbReference type="EMBL" id="CACRXK020000762">
    <property type="protein sequence ID" value="CAB3984620.1"/>
    <property type="molecule type" value="Genomic_DNA"/>
</dbReference>
<comment type="caution">
    <text evidence="3">The sequence shown here is derived from an EMBL/GenBank/DDBJ whole genome shotgun (WGS) entry which is preliminary data.</text>
</comment>
<dbReference type="Proteomes" id="UP001152795">
    <property type="component" value="Unassembled WGS sequence"/>
</dbReference>
<evidence type="ECO:0000313" key="4">
    <source>
        <dbReference type="Proteomes" id="UP001152795"/>
    </source>
</evidence>
<feature type="domain" description="Chorein N-terminal" evidence="2">
    <location>
        <begin position="1"/>
        <end position="228"/>
    </location>
</feature>
<protein>
    <recommendedName>
        <fullName evidence="2">Chorein N-terminal domain-containing protein</fullName>
    </recommendedName>
</protein>
<keyword evidence="4" id="KW-1185">Reference proteome</keyword>
<dbReference type="OrthoDB" id="445152at2759"/>
<dbReference type="PANTHER" id="PTHR12517:SF0">
    <property type="entry name" value="INTERMEMBRANE LIPID TRANSFER PROTEIN VPS13B"/>
    <property type="match status" value="1"/>
</dbReference>
<dbReference type="InterPro" id="IPR039782">
    <property type="entry name" value="VPS13B"/>
</dbReference>
<evidence type="ECO:0000256" key="1">
    <source>
        <dbReference type="ARBA" id="ARBA00022448"/>
    </source>
</evidence>
<dbReference type="Pfam" id="PF12624">
    <property type="entry name" value="VPS13_N"/>
    <property type="match status" value="1"/>
</dbReference>
<dbReference type="PANTHER" id="PTHR12517">
    <property type="entry name" value="VACUOLAR PROTEIN SORTING-ASSOCIATED PROTEIN 13B"/>
    <property type="match status" value="1"/>
</dbReference>
<dbReference type="AlphaFoldDB" id="A0A6S7GHJ4"/>
<name>A0A6S7GHJ4_PARCT</name>
<gene>
    <name evidence="3" type="ORF">PACLA_8A025286</name>
</gene>
<proteinExistence type="predicted"/>
<accession>A0A6S7GHJ4</accession>
<organism evidence="3 4">
    <name type="scientific">Paramuricea clavata</name>
    <name type="common">Red gorgonian</name>
    <name type="synonym">Violescent sea-whip</name>
    <dbReference type="NCBI Taxonomy" id="317549"/>
    <lineage>
        <taxon>Eukaryota</taxon>
        <taxon>Metazoa</taxon>
        <taxon>Cnidaria</taxon>
        <taxon>Anthozoa</taxon>
        <taxon>Octocorallia</taxon>
        <taxon>Malacalcyonacea</taxon>
        <taxon>Plexauridae</taxon>
        <taxon>Paramuricea</taxon>
    </lineage>
</organism>
<sequence length="452" mass="50568">MLESYITPILMSYVDKYIKNLKPSDLNLSLWGGDVSLTNLELNLHALEKELNFPVTFLSGKIHELHIHVPWTKLYYEPAVITINTIECILKLQENNFTAEGVEEATEIQQADIKPTSDTTAPQTENEKTLPPGYVQSLLNKVIYNLTVKVNNFILKYVEDDIVLSINVKSAEFHSANENWVKAFVDVAAPNWILHKMCNISDLTVCLDRRNASGIIEMYQDPLAYKCNLSCRVQVYYDKEGFHLPLEKNLSVYCECLEVSITDQQLPLLLRLLKLGLSLYYGTLDLPGCEPLPHYAKEIIDKKGQNLNSSIISQLPSTFGVENDTELSETGWLSWAYSMVPGLAADQKTPDASLIPLVSIFGVYISQATLSFKITEPISEGNFLGAQRFLFKPILTLEASGVAQEMITKGSSFFDFQMGVTSITGWLVDACVCKNEEKVLGEDDGGNAREPE</sequence>
<keyword evidence="1" id="KW-0813">Transport</keyword>
<evidence type="ECO:0000313" key="3">
    <source>
        <dbReference type="EMBL" id="CAB3984620.1"/>
    </source>
</evidence>